<gene>
    <name evidence="1" type="ORF">Prubr_13440</name>
</gene>
<name>A0A810MXI8_9ACTN</name>
<sequence>MINEQVTAGDVAELPWQLSLGLVLVDEKPSLFALYDRGGTDVPGHVAAWVVALPDGAAVLLPTDDGPQARPILTTLQQVRRRWSRLLEAELVQVAGRTAQHLAA</sequence>
<evidence type="ECO:0000313" key="2">
    <source>
        <dbReference type="Proteomes" id="UP000680866"/>
    </source>
</evidence>
<dbReference type="KEGG" id="pry:Prubr_13440"/>
<reference evidence="1" key="1">
    <citation type="submission" date="2020-08" db="EMBL/GenBank/DDBJ databases">
        <title>Whole genome shotgun sequence of Polymorphospora rubra NBRC 101157.</title>
        <authorList>
            <person name="Komaki H."/>
            <person name="Tamura T."/>
        </authorList>
    </citation>
    <scope>NUCLEOTIDE SEQUENCE</scope>
    <source>
        <strain evidence="1">NBRC 101157</strain>
    </source>
</reference>
<proteinExistence type="predicted"/>
<dbReference type="Proteomes" id="UP000680866">
    <property type="component" value="Chromosome"/>
</dbReference>
<evidence type="ECO:0000313" key="1">
    <source>
        <dbReference type="EMBL" id="BCJ64323.1"/>
    </source>
</evidence>
<dbReference type="EMBL" id="AP023359">
    <property type="protein sequence ID" value="BCJ64323.1"/>
    <property type="molecule type" value="Genomic_DNA"/>
</dbReference>
<organism evidence="1 2">
    <name type="scientific">Polymorphospora rubra</name>
    <dbReference type="NCBI Taxonomy" id="338584"/>
    <lineage>
        <taxon>Bacteria</taxon>
        <taxon>Bacillati</taxon>
        <taxon>Actinomycetota</taxon>
        <taxon>Actinomycetes</taxon>
        <taxon>Micromonosporales</taxon>
        <taxon>Micromonosporaceae</taxon>
        <taxon>Polymorphospora</taxon>
    </lineage>
</organism>
<keyword evidence="2" id="KW-1185">Reference proteome</keyword>
<protein>
    <submittedName>
        <fullName evidence="1">Uncharacterized protein</fullName>
    </submittedName>
</protein>
<dbReference type="RefSeq" id="WP_212822565.1">
    <property type="nucleotide sequence ID" value="NZ_AP023359.1"/>
</dbReference>
<accession>A0A810MXI8</accession>
<dbReference type="AlphaFoldDB" id="A0A810MXI8"/>